<dbReference type="EMBL" id="SNYK01000004">
    <property type="protein sequence ID" value="TDQ38583.1"/>
    <property type="molecule type" value="Genomic_DNA"/>
</dbReference>
<dbReference type="OrthoDB" id="5734604at2"/>
<keyword evidence="4" id="KW-0969">Cilium</keyword>
<name>A0A4R6U1N9_9GAMM</name>
<accession>A0A4R6U1N9</accession>
<protein>
    <submittedName>
        <fullName evidence="4">Flagella synthesis protein FlgN</fullName>
    </submittedName>
</protein>
<evidence type="ECO:0000256" key="1">
    <source>
        <dbReference type="ARBA" id="ARBA00002397"/>
    </source>
</evidence>
<evidence type="ECO:0000256" key="2">
    <source>
        <dbReference type="ARBA" id="ARBA00007703"/>
    </source>
</evidence>
<dbReference type="GO" id="GO:0044780">
    <property type="term" value="P:bacterial-type flagellum assembly"/>
    <property type="evidence" value="ECO:0007669"/>
    <property type="project" value="InterPro"/>
</dbReference>
<reference evidence="4 5" key="1">
    <citation type="submission" date="2019-03" db="EMBL/GenBank/DDBJ databases">
        <title>Genomic Encyclopedia of Type Strains, Phase IV (KMG-IV): sequencing the most valuable type-strain genomes for metagenomic binning, comparative biology and taxonomic classification.</title>
        <authorList>
            <person name="Goeker M."/>
        </authorList>
    </citation>
    <scope>NUCLEOTIDE SEQUENCE [LARGE SCALE GENOMIC DNA]</scope>
    <source>
        <strain evidence="4 5">DSM 28679</strain>
    </source>
</reference>
<dbReference type="InterPro" id="IPR036679">
    <property type="entry name" value="FlgN-like_sf"/>
</dbReference>
<comment type="function">
    <text evidence="1">Required for the efficient initiation of filament assembly.</text>
</comment>
<dbReference type="Gene3D" id="1.20.58.300">
    <property type="entry name" value="FlgN-like"/>
    <property type="match status" value="1"/>
</dbReference>
<dbReference type="Pfam" id="PF05130">
    <property type="entry name" value="FlgN"/>
    <property type="match status" value="1"/>
</dbReference>
<dbReference type="RefSeq" id="WP_101496293.1">
    <property type="nucleotide sequence ID" value="NZ_LNJZ01000005.1"/>
</dbReference>
<evidence type="ECO:0000313" key="4">
    <source>
        <dbReference type="EMBL" id="TDQ38583.1"/>
    </source>
</evidence>
<comment type="similarity">
    <text evidence="2">Belongs to the FlgN family.</text>
</comment>
<gene>
    <name evidence="4" type="ORF">DFQ45_104161</name>
</gene>
<comment type="caution">
    <text evidence="4">The sequence shown here is derived from an EMBL/GenBank/DDBJ whole genome shotgun (WGS) entry which is preliminary data.</text>
</comment>
<dbReference type="AlphaFoldDB" id="A0A4R6U1N9"/>
<organism evidence="4 5">
    <name type="scientific">Thiopseudomonas denitrificans</name>
    <dbReference type="NCBI Taxonomy" id="1501432"/>
    <lineage>
        <taxon>Bacteria</taxon>
        <taxon>Pseudomonadati</taxon>
        <taxon>Pseudomonadota</taxon>
        <taxon>Gammaproteobacteria</taxon>
        <taxon>Pseudomonadales</taxon>
        <taxon>Pseudomonadaceae</taxon>
        <taxon>Thiopseudomonas</taxon>
    </lineage>
</organism>
<keyword evidence="4" id="KW-0966">Cell projection</keyword>
<keyword evidence="4" id="KW-0282">Flagellum</keyword>
<proteinExistence type="inferred from homology"/>
<dbReference type="Proteomes" id="UP000294575">
    <property type="component" value="Unassembled WGS sequence"/>
</dbReference>
<keyword evidence="5" id="KW-1185">Reference proteome</keyword>
<dbReference type="InterPro" id="IPR007809">
    <property type="entry name" value="FlgN-like"/>
</dbReference>
<keyword evidence="3" id="KW-1005">Bacterial flagellum biogenesis</keyword>
<dbReference type="SUPFAM" id="SSF140566">
    <property type="entry name" value="FlgN-like"/>
    <property type="match status" value="1"/>
</dbReference>
<evidence type="ECO:0000256" key="3">
    <source>
        <dbReference type="ARBA" id="ARBA00022795"/>
    </source>
</evidence>
<evidence type="ECO:0000313" key="5">
    <source>
        <dbReference type="Proteomes" id="UP000294575"/>
    </source>
</evidence>
<sequence length="155" mass="16911">MSDTELLHLLDSDIETCTRLAGLLEQELTALNERSLEVLQQLLSEKQPLLESLGQHATRRSQILAQAGLPADANGFSTFASRSSQSAQLQASHTRLHALMEQCQTANLRNGRLIRTNQVSVGSALNIIRGNDGPTLYDSSGSTAYKGMQRSFTRA</sequence>